<comment type="caution">
    <text evidence="1">The sequence shown here is derived from an EMBL/GenBank/DDBJ whole genome shotgun (WGS) entry which is preliminary data.</text>
</comment>
<protein>
    <submittedName>
        <fullName evidence="1">Uncharacterized protein</fullName>
    </submittedName>
</protein>
<dbReference type="AlphaFoldDB" id="A0AAE1PFU4"/>
<keyword evidence="2" id="KW-1185">Reference proteome</keyword>
<sequence length="110" mass="11176">MLTLPTPALSLCQALPSHPQQPPDLAPSPASLANPCPHALCLCPVPLCPVPLCPVPLALSPSALSSPALSPSALSPFTLPPFPCPPCPVPRALPCPGLVSEPCSNEGTHR</sequence>
<organism evidence="1 2">
    <name type="scientific">Petrolisthes manimaculis</name>
    <dbReference type="NCBI Taxonomy" id="1843537"/>
    <lineage>
        <taxon>Eukaryota</taxon>
        <taxon>Metazoa</taxon>
        <taxon>Ecdysozoa</taxon>
        <taxon>Arthropoda</taxon>
        <taxon>Crustacea</taxon>
        <taxon>Multicrustacea</taxon>
        <taxon>Malacostraca</taxon>
        <taxon>Eumalacostraca</taxon>
        <taxon>Eucarida</taxon>
        <taxon>Decapoda</taxon>
        <taxon>Pleocyemata</taxon>
        <taxon>Anomura</taxon>
        <taxon>Galatheoidea</taxon>
        <taxon>Porcellanidae</taxon>
        <taxon>Petrolisthes</taxon>
    </lineage>
</organism>
<proteinExistence type="predicted"/>
<accession>A0AAE1PFU4</accession>
<dbReference type="Proteomes" id="UP001292094">
    <property type="component" value="Unassembled WGS sequence"/>
</dbReference>
<reference evidence="1" key="1">
    <citation type="submission" date="2023-11" db="EMBL/GenBank/DDBJ databases">
        <title>Genome assemblies of two species of porcelain crab, Petrolisthes cinctipes and Petrolisthes manimaculis (Anomura: Porcellanidae).</title>
        <authorList>
            <person name="Angst P."/>
        </authorList>
    </citation>
    <scope>NUCLEOTIDE SEQUENCE</scope>
    <source>
        <strain evidence="1">PB745_02</strain>
        <tissue evidence="1">Gill</tissue>
    </source>
</reference>
<evidence type="ECO:0000313" key="2">
    <source>
        <dbReference type="Proteomes" id="UP001292094"/>
    </source>
</evidence>
<dbReference type="EMBL" id="JAWZYT010001989">
    <property type="protein sequence ID" value="KAK4307603.1"/>
    <property type="molecule type" value="Genomic_DNA"/>
</dbReference>
<evidence type="ECO:0000313" key="1">
    <source>
        <dbReference type="EMBL" id="KAK4307603.1"/>
    </source>
</evidence>
<name>A0AAE1PFU4_9EUCA</name>
<gene>
    <name evidence="1" type="ORF">Pmani_020646</name>
</gene>